<feature type="transmembrane region" description="Helical" evidence="2">
    <location>
        <begin position="28"/>
        <end position="50"/>
    </location>
</feature>
<feature type="domain" description="D-alanyl-D-alanine carboxypeptidase-like core" evidence="3">
    <location>
        <begin position="105"/>
        <end position="208"/>
    </location>
</feature>
<feature type="compositionally biased region" description="Polar residues" evidence="1">
    <location>
        <begin position="68"/>
        <end position="89"/>
    </location>
</feature>
<organism evidence="4 5">
    <name type="scientific">Crossiella cryophila</name>
    <dbReference type="NCBI Taxonomy" id="43355"/>
    <lineage>
        <taxon>Bacteria</taxon>
        <taxon>Bacillati</taxon>
        <taxon>Actinomycetota</taxon>
        <taxon>Actinomycetes</taxon>
        <taxon>Pseudonocardiales</taxon>
        <taxon>Pseudonocardiaceae</taxon>
        <taxon>Crossiella</taxon>
    </lineage>
</organism>
<dbReference type="CDD" id="cd14846">
    <property type="entry name" value="Peptidase_M15_like"/>
    <property type="match status" value="1"/>
</dbReference>
<keyword evidence="2" id="KW-1133">Transmembrane helix</keyword>
<dbReference type="Proteomes" id="UP000533598">
    <property type="component" value="Unassembled WGS sequence"/>
</dbReference>
<dbReference type="EMBL" id="JACHMH010000001">
    <property type="protein sequence ID" value="MBB4674567.1"/>
    <property type="molecule type" value="Genomic_DNA"/>
</dbReference>
<evidence type="ECO:0000313" key="4">
    <source>
        <dbReference type="EMBL" id="MBB4674567.1"/>
    </source>
</evidence>
<dbReference type="Pfam" id="PF02557">
    <property type="entry name" value="VanY"/>
    <property type="match status" value="1"/>
</dbReference>
<name>A0A7W7C4Y6_9PSEU</name>
<dbReference type="SUPFAM" id="SSF55166">
    <property type="entry name" value="Hedgehog/DD-peptidase"/>
    <property type="match status" value="1"/>
</dbReference>
<dbReference type="GO" id="GO:0006508">
    <property type="term" value="P:proteolysis"/>
    <property type="evidence" value="ECO:0007669"/>
    <property type="project" value="InterPro"/>
</dbReference>
<dbReference type="Gene3D" id="3.30.1380.10">
    <property type="match status" value="1"/>
</dbReference>
<dbReference type="RefSeq" id="WP_221489757.1">
    <property type="nucleotide sequence ID" value="NZ_BAAAUI010000003.1"/>
</dbReference>
<dbReference type="InterPro" id="IPR009045">
    <property type="entry name" value="Zn_M74/Hedgehog-like"/>
</dbReference>
<proteinExistence type="predicted"/>
<evidence type="ECO:0000256" key="1">
    <source>
        <dbReference type="SAM" id="MobiDB-lite"/>
    </source>
</evidence>
<dbReference type="PANTHER" id="PTHR34385:SF1">
    <property type="entry name" value="PEPTIDOGLYCAN L-ALANYL-D-GLUTAMATE ENDOPEPTIDASE CWLK"/>
    <property type="match status" value="1"/>
</dbReference>
<comment type="caution">
    <text evidence="4">The sequence shown here is derived from an EMBL/GenBank/DDBJ whole genome shotgun (WGS) entry which is preliminary data.</text>
</comment>
<dbReference type="InterPro" id="IPR052179">
    <property type="entry name" value="DD-CPase-like"/>
</dbReference>
<feature type="region of interest" description="Disordered" evidence="1">
    <location>
        <begin position="1"/>
        <end position="20"/>
    </location>
</feature>
<keyword evidence="2" id="KW-0812">Transmembrane</keyword>
<accession>A0A7W7C4Y6</accession>
<evidence type="ECO:0000259" key="3">
    <source>
        <dbReference type="Pfam" id="PF02557"/>
    </source>
</evidence>
<sequence length="221" mass="24654">MRNQTPYLDAPTTPIQVSGTKPRRRFRAWTGVAGLSLTLLLVTGFVVYGLPSPEHPGGQLFGGLTGGPSSSTEDNTTRGSTGASCTFPPQQAERLEVPSELEPDRLQPKMRDAFQQARCAAKEDGVQILVKSARRTAAEQRRLFRQEIKTRGSEAEARKWVLPPEESAHVKGTAVDVKPQSGAKWLEQNGNQWGLCRTIDREWWHFEYDKDWVGKRCPAPR</sequence>
<evidence type="ECO:0000256" key="2">
    <source>
        <dbReference type="SAM" id="Phobius"/>
    </source>
</evidence>
<dbReference type="PANTHER" id="PTHR34385">
    <property type="entry name" value="D-ALANYL-D-ALANINE CARBOXYPEPTIDASE"/>
    <property type="match status" value="1"/>
</dbReference>
<dbReference type="AlphaFoldDB" id="A0A7W7C4Y6"/>
<evidence type="ECO:0000313" key="5">
    <source>
        <dbReference type="Proteomes" id="UP000533598"/>
    </source>
</evidence>
<keyword evidence="2" id="KW-0472">Membrane</keyword>
<protein>
    <recommendedName>
        <fullName evidence="3">D-alanyl-D-alanine carboxypeptidase-like core domain-containing protein</fullName>
    </recommendedName>
</protein>
<feature type="region of interest" description="Disordered" evidence="1">
    <location>
        <begin position="59"/>
        <end position="90"/>
    </location>
</feature>
<dbReference type="InterPro" id="IPR003709">
    <property type="entry name" value="VanY-like_core_dom"/>
</dbReference>
<dbReference type="GO" id="GO:0008233">
    <property type="term" value="F:peptidase activity"/>
    <property type="evidence" value="ECO:0007669"/>
    <property type="project" value="InterPro"/>
</dbReference>
<gene>
    <name evidence="4" type="ORF">HNR67_000685</name>
</gene>
<keyword evidence="5" id="KW-1185">Reference proteome</keyword>
<reference evidence="4 5" key="1">
    <citation type="submission" date="2020-08" db="EMBL/GenBank/DDBJ databases">
        <title>Sequencing the genomes of 1000 actinobacteria strains.</title>
        <authorList>
            <person name="Klenk H.-P."/>
        </authorList>
    </citation>
    <scope>NUCLEOTIDE SEQUENCE [LARGE SCALE GENOMIC DNA]</scope>
    <source>
        <strain evidence="4 5">DSM 44230</strain>
    </source>
</reference>